<evidence type="ECO:0000313" key="2">
    <source>
        <dbReference type="Proteomes" id="UP000308197"/>
    </source>
</evidence>
<keyword evidence="2" id="KW-1185">Reference proteome</keyword>
<gene>
    <name evidence="1" type="ORF">K466DRAFT_568780</name>
</gene>
<evidence type="ECO:0000313" key="1">
    <source>
        <dbReference type="EMBL" id="TFK81841.1"/>
    </source>
</evidence>
<dbReference type="InParanoid" id="A0A5C3NX34"/>
<name>A0A5C3NX34_9APHY</name>
<proteinExistence type="predicted"/>
<protein>
    <submittedName>
        <fullName evidence="1">Uncharacterized protein</fullName>
    </submittedName>
</protein>
<sequence length="372" mass="41851">MPNNSRTVTGTQYLIATSIFATSNQMRCPVTYGEVFDLLRTMEFTAHATRTGAVLPPPRFARLPHGKRVLVYKPDHRAMGVEMTYIEQAQLKRRLRDHYGIQIEDFAVPPFIEWVDPADPQNPVPIPDNPPTFSKFGDEPVTVVSSHPISGVRPATSADLCWGDGRSWTSLCCDSHVKEATVWKHVCHVGKLRHQGCGLQRQLAHIAWVFSNMAQDADREPLRIESEDTRAITAENEMRVSERTDARGAGKRVVGNGAPVGCRRWGENEDTLVHDDLVRSMVQRSSSHLPAPPALKAWARAIRLNREQCEVFDSLFTVITHEDHIRTTYADFAPGTRDGGCVYMYKVTHDKLRDNIEPARQNECIAPVESYL</sequence>
<reference evidence="1 2" key="1">
    <citation type="journal article" date="2019" name="Nat. Ecol. Evol.">
        <title>Megaphylogeny resolves global patterns of mushroom evolution.</title>
        <authorList>
            <person name="Varga T."/>
            <person name="Krizsan K."/>
            <person name="Foldi C."/>
            <person name="Dima B."/>
            <person name="Sanchez-Garcia M."/>
            <person name="Sanchez-Ramirez S."/>
            <person name="Szollosi G.J."/>
            <person name="Szarkandi J.G."/>
            <person name="Papp V."/>
            <person name="Albert L."/>
            <person name="Andreopoulos W."/>
            <person name="Angelini C."/>
            <person name="Antonin V."/>
            <person name="Barry K.W."/>
            <person name="Bougher N.L."/>
            <person name="Buchanan P."/>
            <person name="Buyck B."/>
            <person name="Bense V."/>
            <person name="Catcheside P."/>
            <person name="Chovatia M."/>
            <person name="Cooper J."/>
            <person name="Damon W."/>
            <person name="Desjardin D."/>
            <person name="Finy P."/>
            <person name="Geml J."/>
            <person name="Haridas S."/>
            <person name="Hughes K."/>
            <person name="Justo A."/>
            <person name="Karasinski D."/>
            <person name="Kautmanova I."/>
            <person name="Kiss B."/>
            <person name="Kocsube S."/>
            <person name="Kotiranta H."/>
            <person name="LaButti K.M."/>
            <person name="Lechner B.E."/>
            <person name="Liimatainen K."/>
            <person name="Lipzen A."/>
            <person name="Lukacs Z."/>
            <person name="Mihaltcheva S."/>
            <person name="Morgado L.N."/>
            <person name="Niskanen T."/>
            <person name="Noordeloos M.E."/>
            <person name="Ohm R.A."/>
            <person name="Ortiz-Santana B."/>
            <person name="Ovrebo C."/>
            <person name="Racz N."/>
            <person name="Riley R."/>
            <person name="Savchenko A."/>
            <person name="Shiryaev A."/>
            <person name="Soop K."/>
            <person name="Spirin V."/>
            <person name="Szebenyi C."/>
            <person name="Tomsovsky M."/>
            <person name="Tulloss R.E."/>
            <person name="Uehling J."/>
            <person name="Grigoriev I.V."/>
            <person name="Vagvolgyi C."/>
            <person name="Papp T."/>
            <person name="Martin F.M."/>
            <person name="Miettinen O."/>
            <person name="Hibbett D.S."/>
            <person name="Nagy L.G."/>
        </authorList>
    </citation>
    <scope>NUCLEOTIDE SEQUENCE [LARGE SCALE GENOMIC DNA]</scope>
    <source>
        <strain evidence="1 2">HHB13444</strain>
    </source>
</reference>
<dbReference type="AlphaFoldDB" id="A0A5C3NX34"/>
<organism evidence="1 2">
    <name type="scientific">Polyporus arcularius HHB13444</name>
    <dbReference type="NCBI Taxonomy" id="1314778"/>
    <lineage>
        <taxon>Eukaryota</taxon>
        <taxon>Fungi</taxon>
        <taxon>Dikarya</taxon>
        <taxon>Basidiomycota</taxon>
        <taxon>Agaricomycotina</taxon>
        <taxon>Agaricomycetes</taxon>
        <taxon>Polyporales</taxon>
        <taxon>Polyporaceae</taxon>
        <taxon>Polyporus</taxon>
    </lineage>
</organism>
<dbReference type="Proteomes" id="UP000308197">
    <property type="component" value="Unassembled WGS sequence"/>
</dbReference>
<accession>A0A5C3NX34</accession>
<dbReference type="EMBL" id="ML211552">
    <property type="protein sequence ID" value="TFK81841.1"/>
    <property type="molecule type" value="Genomic_DNA"/>
</dbReference>